<evidence type="ECO:0000313" key="5">
    <source>
        <dbReference type="Proteomes" id="UP001287282"/>
    </source>
</evidence>
<protein>
    <submittedName>
        <fullName evidence="4">TRAP transporter substrate-binding protein DctP</fullName>
    </submittedName>
</protein>
<evidence type="ECO:0000256" key="1">
    <source>
        <dbReference type="ARBA" id="ARBA00009023"/>
    </source>
</evidence>
<keyword evidence="3" id="KW-0732">Signal</keyword>
<keyword evidence="2" id="KW-0813">Transport</keyword>
<proteinExistence type="inferred from homology"/>
<feature type="non-terminal residue" evidence="4">
    <location>
        <position position="98"/>
    </location>
</feature>
<keyword evidence="5" id="KW-1185">Reference proteome</keyword>
<dbReference type="Proteomes" id="UP001287282">
    <property type="component" value="Unassembled WGS sequence"/>
</dbReference>
<dbReference type="InterPro" id="IPR038404">
    <property type="entry name" value="TRAP_DctP_sf"/>
</dbReference>
<dbReference type="Pfam" id="PF03480">
    <property type="entry name" value="DctP"/>
    <property type="match status" value="1"/>
</dbReference>
<dbReference type="PANTHER" id="PTHR33376:SF7">
    <property type="entry name" value="C4-DICARBOXYLATE-BINDING PROTEIN DCTB"/>
    <property type="match status" value="1"/>
</dbReference>
<name>A0ABU3XGH2_9BACI</name>
<evidence type="ECO:0000256" key="2">
    <source>
        <dbReference type="ARBA" id="ARBA00022448"/>
    </source>
</evidence>
<sequence length="98" mass="11002">NNVRPINAPEDLKGLKIRTQGGNLLEEIYSKLGSGSVSIPFSELYTALQQGTVDGEENTYSNIESKKFDEVQKYTTIMGHTRVDYALLTNTKFWNSLN</sequence>
<accession>A0ABU3XGH2</accession>
<reference evidence="4 5" key="1">
    <citation type="submission" date="2023-10" db="EMBL/GenBank/DDBJ databases">
        <title>Screening of Alkalihalobacillus lindianensis BZ-TG-R113 and Its Alleviation of Salt Stress on Rapeseed Growth.</title>
        <authorList>
            <person name="Zhao B."/>
            <person name="Guo T."/>
        </authorList>
    </citation>
    <scope>NUCLEOTIDE SEQUENCE [LARGE SCALE GENOMIC DNA]</scope>
    <source>
        <strain evidence="4 5">BZ-TG-R113</strain>
    </source>
</reference>
<dbReference type="Gene3D" id="3.40.190.170">
    <property type="entry name" value="Bacterial extracellular solute-binding protein, family 7"/>
    <property type="match status" value="1"/>
</dbReference>
<evidence type="ECO:0000313" key="4">
    <source>
        <dbReference type="EMBL" id="MDV2686991.1"/>
    </source>
</evidence>
<gene>
    <name evidence="4" type="primary">dctP</name>
    <name evidence="4" type="ORF">RYX56_21815</name>
</gene>
<evidence type="ECO:0000256" key="3">
    <source>
        <dbReference type="ARBA" id="ARBA00022729"/>
    </source>
</evidence>
<feature type="non-terminal residue" evidence="4">
    <location>
        <position position="1"/>
    </location>
</feature>
<dbReference type="NCBIfam" id="NF037995">
    <property type="entry name" value="TRAP_S1"/>
    <property type="match status" value="1"/>
</dbReference>
<dbReference type="EMBL" id="JAWJBA010000173">
    <property type="protein sequence ID" value="MDV2686991.1"/>
    <property type="molecule type" value="Genomic_DNA"/>
</dbReference>
<organism evidence="4 5">
    <name type="scientific">Alkalihalophilus lindianensis</name>
    <dbReference type="NCBI Taxonomy" id="1630542"/>
    <lineage>
        <taxon>Bacteria</taxon>
        <taxon>Bacillati</taxon>
        <taxon>Bacillota</taxon>
        <taxon>Bacilli</taxon>
        <taxon>Bacillales</taxon>
        <taxon>Bacillaceae</taxon>
        <taxon>Alkalihalophilus</taxon>
    </lineage>
</organism>
<dbReference type="InterPro" id="IPR018389">
    <property type="entry name" value="DctP_fam"/>
</dbReference>
<dbReference type="PANTHER" id="PTHR33376">
    <property type="match status" value="1"/>
</dbReference>
<comment type="similarity">
    <text evidence="1">Belongs to the bacterial solute-binding protein 7 family.</text>
</comment>
<comment type="caution">
    <text evidence="4">The sequence shown here is derived from an EMBL/GenBank/DDBJ whole genome shotgun (WGS) entry which is preliminary data.</text>
</comment>
<dbReference type="RefSeq" id="WP_317124045.1">
    <property type="nucleotide sequence ID" value="NZ_JAWJBA010000173.1"/>
</dbReference>